<feature type="transmembrane region" description="Helical" evidence="5">
    <location>
        <begin position="70"/>
        <end position="90"/>
    </location>
</feature>
<evidence type="ECO:0000256" key="1">
    <source>
        <dbReference type="ARBA" id="ARBA00000085"/>
    </source>
</evidence>
<dbReference type="AlphaFoldDB" id="A0A7T4URB3"/>
<dbReference type="Pfam" id="PF02518">
    <property type="entry name" value="HATPase_c"/>
    <property type="match status" value="1"/>
</dbReference>
<proteinExistence type="predicted"/>
<accession>A0A7T4URB3</accession>
<dbReference type="KEGG" id="snan:I6N98_07275"/>
<dbReference type="Gene3D" id="1.10.287.130">
    <property type="match status" value="1"/>
</dbReference>
<dbReference type="InterPro" id="IPR036097">
    <property type="entry name" value="HisK_dim/P_sf"/>
</dbReference>
<dbReference type="RefSeq" id="WP_198571122.1">
    <property type="nucleotide sequence ID" value="NZ_CP066167.1"/>
</dbReference>
<dbReference type="PROSITE" id="PS50109">
    <property type="entry name" value="HIS_KIN"/>
    <property type="match status" value="1"/>
</dbReference>
<dbReference type="SUPFAM" id="SSF47384">
    <property type="entry name" value="Homodimeric domain of signal transducing histidine kinase"/>
    <property type="match status" value="1"/>
</dbReference>
<evidence type="ECO:0000313" key="7">
    <source>
        <dbReference type="EMBL" id="QQD19638.1"/>
    </source>
</evidence>
<keyword evidence="5" id="KW-0472">Membrane</keyword>
<evidence type="ECO:0000256" key="2">
    <source>
        <dbReference type="ARBA" id="ARBA00012438"/>
    </source>
</evidence>
<evidence type="ECO:0000256" key="4">
    <source>
        <dbReference type="SAM" id="Coils"/>
    </source>
</evidence>
<dbReference type="PANTHER" id="PTHR43065:SF47">
    <property type="match status" value="1"/>
</dbReference>
<feature type="domain" description="Histidine kinase" evidence="6">
    <location>
        <begin position="195"/>
        <end position="426"/>
    </location>
</feature>
<dbReference type="EMBL" id="CP066167">
    <property type="protein sequence ID" value="QQD19638.1"/>
    <property type="molecule type" value="Genomic_DNA"/>
</dbReference>
<sequence>MPRSTAVAHLAVGADSPRQFSLRSTVPANQPRGIFAVLCRDLVVMPAVLLLLLACLLVVATHFIIGLSLWWLAVAVAAPLLLCAVTVPMARRVNWQLSASLSSLNQKIEGEPSAPSSEMWLREVAMLDKAIDGLQERLEDRDREAIAIKRDLELKTKEVDVSNQQLSAALQQLTAAKNTLVANEKMVSLGELVAGVTHEINTPLGIGVTAVSTLKAATARVLDDYKHESLTHSALENYLDTASQSSEIVFANLNRASELIKSLKQVAVDTNNDELRRFGLRAHIGELLVSLRPQLDKRGIDIQFDCDGSVQAHSKPGALSQILTNLVMNSLDHAYPEGGSGTLRLQVSGDSSDITLTYSDDGCGITPLHLERMFEPFFTTRRDSGGSGLGMHIVMNLLSHQLYGSLDVESEVGVGTTFRIRFPADISKISRYGEQDAL</sequence>
<evidence type="ECO:0000259" key="6">
    <source>
        <dbReference type="PROSITE" id="PS50109"/>
    </source>
</evidence>
<dbReference type="SMART" id="SM00387">
    <property type="entry name" value="HATPase_c"/>
    <property type="match status" value="1"/>
</dbReference>
<keyword evidence="5" id="KW-0812">Transmembrane</keyword>
<keyword evidence="7" id="KW-0808">Transferase</keyword>
<dbReference type="CDD" id="cd00082">
    <property type="entry name" value="HisKA"/>
    <property type="match status" value="1"/>
</dbReference>
<name>A0A7T4URB3_9GAMM</name>
<organism evidence="7 8">
    <name type="scientific">Spongiibacter nanhainus</name>
    <dbReference type="NCBI Taxonomy" id="2794344"/>
    <lineage>
        <taxon>Bacteria</taxon>
        <taxon>Pseudomonadati</taxon>
        <taxon>Pseudomonadota</taxon>
        <taxon>Gammaproteobacteria</taxon>
        <taxon>Cellvibrionales</taxon>
        <taxon>Spongiibacteraceae</taxon>
        <taxon>Spongiibacter</taxon>
    </lineage>
</organism>
<gene>
    <name evidence="7" type="ORF">I6N98_07275</name>
</gene>
<dbReference type="EC" id="2.7.13.3" evidence="2"/>
<keyword evidence="4" id="KW-0175">Coiled coil</keyword>
<dbReference type="InterPro" id="IPR036890">
    <property type="entry name" value="HATPase_C_sf"/>
</dbReference>
<evidence type="ECO:0000256" key="3">
    <source>
        <dbReference type="ARBA" id="ARBA00022553"/>
    </source>
</evidence>
<evidence type="ECO:0000256" key="5">
    <source>
        <dbReference type="SAM" id="Phobius"/>
    </source>
</evidence>
<feature type="coiled-coil region" evidence="4">
    <location>
        <begin position="124"/>
        <end position="183"/>
    </location>
</feature>
<dbReference type="PANTHER" id="PTHR43065">
    <property type="entry name" value="SENSOR HISTIDINE KINASE"/>
    <property type="match status" value="1"/>
</dbReference>
<evidence type="ECO:0000313" key="8">
    <source>
        <dbReference type="Proteomes" id="UP000596063"/>
    </source>
</evidence>
<dbReference type="SUPFAM" id="SSF55874">
    <property type="entry name" value="ATPase domain of HSP90 chaperone/DNA topoisomerase II/histidine kinase"/>
    <property type="match status" value="1"/>
</dbReference>
<dbReference type="InterPro" id="IPR004358">
    <property type="entry name" value="Sig_transdc_His_kin-like_C"/>
</dbReference>
<dbReference type="PRINTS" id="PR00344">
    <property type="entry name" value="BCTRLSENSOR"/>
</dbReference>
<feature type="transmembrane region" description="Helical" evidence="5">
    <location>
        <begin position="42"/>
        <end position="64"/>
    </location>
</feature>
<keyword evidence="3" id="KW-0597">Phosphoprotein</keyword>
<dbReference type="Proteomes" id="UP000596063">
    <property type="component" value="Chromosome"/>
</dbReference>
<dbReference type="InterPro" id="IPR003594">
    <property type="entry name" value="HATPase_dom"/>
</dbReference>
<keyword evidence="8" id="KW-1185">Reference proteome</keyword>
<protein>
    <recommendedName>
        <fullName evidence="2">histidine kinase</fullName>
        <ecNumber evidence="2">2.7.13.3</ecNumber>
    </recommendedName>
</protein>
<dbReference type="InterPro" id="IPR003661">
    <property type="entry name" value="HisK_dim/P_dom"/>
</dbReference>
<dbReference type="InterPro" id="IPR005467">
    <property type="entry name" value="His_kinase_dom"/>
</dbReference>
<keyword evidence="5" id="KW-1133">Transmembrane helix</keyword>
<reference evidence="7 8" key="1">
    <citation type="submission" date="2020-12" db="EMBL/GenBank/DDBJ databases">
        <authorList>
            <person name="Shan Y."/>
        </authorList>
    </citation>
    <scope>NUCLEOTIDE SEQUENCE [LARGE SCALE GENOMIC DNA]</scope>
    <source>
        <strain evidence="8">csc3.9</strain>
    </source>
</reference>
<comment type="catalytic activity">
    <reaction evidence="1">
        <text>ATP + protein L-histidine = ADP + protein N-phospho-L-histidine.</text>
        <dbReference type="EC" id="2.7.13.3"/>
    </reaction>
</comment>
<dbReference type="Gene3D" id="3.30.565.10">
    <property type="entry name" value="Histidine kinase-like ATPase, C-terminal domain"/>
    <property type="match status" value="1"/>
</dbReference>
<dbReference type="GO" id="GO:0000155">
    <property type="term" value="F:phosphorelay sensor kinase activity"/>
    <property type="evidence" value="ECO:0007669"/>
    <property type="project" value="InterPro"/>
</dbReference>
<keyword evidence="7" id="KW-0418">Kinase</keyword>